<sequence length="163" mass="16265">MSRSGDRAERLDPVRLRPPGRGLLLRLGAIVVLLGIAAVLVRARPAGAPCAAPTAAKATARASPLPSGAAPGRPVIPDGTVGVPVRLADPTALALVHPGNRVDLLRLDDEGDATPVASAALVLDVTGADDPAVGGLLLALDGEEAARAVAAPSRGFAILIRPG</sequence>
<gene>
    <name evidence="2" type="ORF">BJY16_001004</name>
</gene>
<keyword evidence="1" id="KW-1133">Transmembrane helix</keyword>
<reference evidence="2 3" key="1">
    <citation type="submission" date="2020-08" db="EMBL/GenBank/DDBJ databases">
        <title>Sequencing the genomes of 1000 actinobacteria strains.</title>
        <authorList>
            <person name="Klenk H.-P."/>
        </authorList>
    </citation>
    <scope>NUCLEOTIDE SEQUENCE [LARGE SCALE GENOMIC DNA]</scope>
    <source>
        <strain evidence="2 3">DSM 45809</strain>
    </source>
</reference>
<name>A0A7W7GSL7_9ACTN</name>
<dbReference type="AlphaFoldDB" id="A0A7W7GSL7"/>
<accession>A0A7W7GSL7</accession>
<protein>
    <recommendedName>
        <fullName evidence="4">Flagellar biosynthesis protein FlgA</fullName>
    </recommendedName>
</protein>
<keyword evidence="1" id="KW-0812">Transmembrane</keyword>
<dbReference type="RefSeq" id="WP_185037946.1">
    <property type="nucleotide sequence ID" value="NZ_BAABFG010000005.1"/>
</dbReference>
<comment type="caution">
    <text evidence="2">The sequence shown here is derived from an EMBL/GenBank/DDBJ whole genome shotgun (WGS) entry which is preliminary data.</text>
</comment>
<evidence type="ECO:0000313" key="2">
    <source>
        <dbReference type="EMBL" id="MBB4737545.1"/>
    </source>
</evidence>
<proteinExistence type="predicted"/>
<dbReference type="EMBL" id="JACHNB010000001">
    <property type="protein sequence ID" value="MBB4737545.1"/>
    <property type="molecule type" value="Genomic_DNA"/>
</dbReference>
<evidence type="ECO:0000256" key="1">
    <source>
        <dbReference type="SAM" id="Phobius"/>
    </source>
</evidence>
<keyword evidence="3" id="KW-1185">Reference proteome</keyword>
<dbReference type="Proteomes" id="UP000546162">
    <property type="component" value="Unassembled WGS sequence"/>
</dbReference>
<keyword evidence="1" id="KW-0472">Membrane</keyword>
<organism evidence="2 3">
    <name type="scientific">Actinoplanes octamycinicus</name>
    <dbReference type="NCBI Taxonomy" id="135948"/>
    <lineage>
        <taxon>Bacteria</taxon>
        <taxon>Bacillati</taxon>
        <taxon>Actinomycetota</taxon>
        <taxon>Actinomycetes</taxon>
        <taxon>Micromonosporales</taxon>
        <taxon>Micromonosporaceae</taxon>
        <taxon>Actinoplanes</taxon>
    </lineage>
</organism>
<evidence type="ECO:0008006" key="4">
    <source>
        <dbReference type="Google" id="ProtNLM"/>
    </source>
</evidence>
<evidence type="ECO:0000313" key="3">
    <source>
        <dbReference type="Proteomes" id="UP000546162"/>
    </source>
</evidence>
<feature type="transmembrane region" description="Helical" evidence="1">
    <location>
        <begin position="23"/>
        <end position="41"/>
    </location>
</feature>